<proteinExistence type="predicted"/>
<keyword evidence="2" id="KW-0808">Transferase</keyword>
<protein>
    <submittedName>
        <fullName evidence="2">GNAT family N-acetyltransferase</fullName>
    </submittedName>
</protein>
<evidence type="ECO:0000259" key="1">
    <source>
        <dbReference type="PROSITE" id="PS51186"/>
    </source>
</evidence>
<dbReference type="PANTHER" id="PTHR43617">
    <property type="entry name" value="L-AMINO ACID N-ACETYLTRANSFERASE"/>
    <property type="match status" value="1"/>
</dbReference>
<reference evidence="3" key="1">
    <citation type="submission" date="2018-12" db="EMBL/GenBank/DDBJ databases">
        <title>Bacillus chawlae sp. nov., Bacillus glennii sp. nov., and Bacillus saganii sp. nov. Isolated from the Vehicle Assembly Building at Kennedy Space Center where the Viking Spacecraft were Assembled.</title>
        <authorList>
            <person name="Seuylemezian A."/>
            <person name="Vaishampayan P."/>
        </authorList>
    </citation>
    <scope>NUCLEOTIDE SEQUENCE [LARGE SCALE GENOMIC DNA]</scope>
    <source>
        <strain evidence="3">DSM 13966</strain>
    </source>
</reference>
<dbReference type="SUPFAM" id="SSF55729">
    <property type="entry name" value="Acyl-CoA N-acyltransferases (Nat)"/>
    <property type="match status" value="1"/>
</dbReference>
<sequence length="288" mass="32520">MRQLTDIVDLISKVNNQAHHHCGYAGTETEEIHGTLLTDFSDLPLEESLVFSCENGKVKGVLGLAYDQKTHTGELWGPFISDNGNLESALSLWKQLLNQLSNVPEKVYGFYNVHNELGQSFMESLGAKRKKDQSILAIHKDAFQIKTNSDLSIKEVTESDHELFKVLHDEAFPETYYDAKMIIDKLDGENKLFIAHKDDNFLGYAYCEANPEYGEGDLHYLAVIPEARNHGTGSSLIQKSLEFMFSFHEIHEITLCVEAGNQGAVRAYKRAGFIEKHILAFYEVAVMR</sequence>
<dbReference type="AlphaFoldDB" id="A0A427TWR3"/>
<dbReference type="EMBL" id="RSFW01000006">
    <property type="protein sequence ID" value="RSD28844.1"/>
    <property type="molecule type" value="Genomic_DNA"/>
</dbReference>
<dbReference type="Proteomes" id="UP000279911">
    <property type="component" value="Unassembled WGS sequence"/>
</dbReference>
<dbReference type="GO" id="GO:0016747">
    <property type="term" value="F:acyltransferase activity, transferring groups other than amino-acyl groups"/>
    <property type="evidence" value="ECO:0007669"/>
    <property type="project" value="InterPro"/>
</dbReference>
<dbReference type="PROSITE" id="PS51186">
    <property type="entry name" value="GNAT"/>
    <property type="match status" value="1"/>
</dbReference>
<dbReference type="InterPro" id="IPR000182">
    <property type="entry name" value="GNAT_dom"/>
</dbReference>
<organism evidence="2 3">
    <name type="scientific">Mesobacillus subterraneus</name>
    <dbReference type="NCBI Taxonomy" id="285983"/>
    <lineage>
        <taxon>Bacteria</taxon>
        <taxon>Bacillati</taxon>
        <taxon>Bacillota</taxon>
        <taxon>Bacilli</taxon>
        <taxon>Bacillales</taxon>
        <taxon>Bacillaceae</taxon>
        <taxon>Mesobacillus</taxon>
    </lineage>
</organism>
<dbReference type="Gene3D" id="3.40.630.30">
    <property type="match status" value="1"/>
</dbReference>
<dbReference type="InterPro" id="IPR016181">
    <property type="entry name" value="Acyl_CoA_acyltransferase"/>
</dbReference>
<dbReference type="CDD" id="cd04301">
    <property type="entry name" value="NAT_SF"/>
    <property type="match status" value="1"/>
</dbReference>
<dbReference type="OrthoDB" id="87299at2"/>
<dbReference type="RefSeq" id="WP_125478806.1">
    <property type="nucleotide sequence ID" value="NZ_RSFW01000006.1"/>
</dbReference>
<dbReference type="InterPro" id="IPR050276">
    <property type="entry name" value="MshD_Acetyltransferase"/>
</dbReference>
<accession>A0A427TWR3</accession>
<evidence type="ECO:0000313" key="2">
    <source>
        <dbReference type="EMBL" id="RSD28844.1"/>
    </source>
</evidence>
<feature type="domain" description="N-acetyltransferase" evidence="1">
    <location>
        <begin position="151"/>
        <end position="288"/>
    </location>
</feature>
<name>A0A427TWR3_9BACI</name>
<dbReference type="Pfam" id="PF00583">
    <property type="entry name" value="Acetyltransf_1"/>
    <property type="match status" value="1"/>
</dbReference>
<evidence type="ECO:0000313" key="3">
    <source>
        <dbReference type="Proteomes" id="UP000279911"/>
    </source>
</evidence>
<gene>
    <name evidence="2" type="ORF">EJA10_04550</name>
</gene>
<comment type="caution">
    <text evidence="2">The sequence shown here is derived from an EMBL/GenBank/DDBJ whole genome shotgun (WGS) entry which is preliminary data.</text>
</comment>